<reference evidence="2 3" key="1">
    <citation type="submission" date="2023-07" db="EMBL/GenBank/DDBJ databases">
        <title>Comparative genomics of wheat-associated soil bacteria to identify genetic determinants of phenazine resistance.</title>
        <authorList>
            <person name="Mouncey N."/>
        </authorList>
    </citation>
    <scope>NUCLEOTIDE SEQUENCE [LARGE SCALE GENOMIC DNA]</scope>
    <source>
        <strain evidence="2 3">W1I3</strain>
    </source>
</reference>
<gene>
    <name evidence="2" type="ORF">QFZ36_001568</name>
</gene>
<evidence type="ECO:0000313" key="2">
    <source>
        <dbReference type="EMBL" id="MDQ0674007.1"/>
    </source>
</evidence>
<evidence type="ECO:0000313" key="3">
    <source>
        <dbReference type="Proteomes" id="UP001236806"/>
    </source>
</evidence>
<feature type="transmembrane region" description="Helical" evidence="1">
    <location>
        <begin position="69"/>
        <end position="93"/>
    </location>
</feature>
<feature type="transmembrane region" description="Helical" evidence="1">
    <location>
        <begin position="34"/>
        <end position="57"/>
    </location>
</feature>
<feature type="transmembrane region" description="Helical" evidence="1">
    <location>
        <begin position="7"/>
        <end position="28"/>
    </location>
</feature>
<feature type="transmembrane region" description="Helical" evidence="1">
    <location>
        <begin position="272"/>
        <end position="295"/>
    </location>
</feature>
<keyword evidence="3" id="KW-1185">Reference proteome</keyword>
<keyword evidence="1" id="KW-0812">Transmembrane</keyword>
<feature type="transmembrane region" description="Helical" evidence="1">
    <location>
        <begin position="371"/>
        <end position="389"/>
    </location>
</feature>
<organism evidence="2 3">
    <name type="scientific">Pseudarthrobacter siccitolerans</name>
    <dbReference type="NCBI Taxonomy" id="861266"/>
    <lineage>
        <taxon>Bacteria</taxon>
        <taxon>Bacillati</taxon>
        <taxon>Actinomycetota</taxon>
        <taxon>Actinomycetes</taxon>
        <taxon>Micrococcales</taxon>
        <taxon>Micrococcaceae</taxon>
        <taxon>Pseudarthrobacter</taxon>
    </lineage>
</organism>
<feature type="transmembrane region" description="Helical" evidence="1">
    <location>
        <begin position="133"/>
        <end position="153"/>
    </location>
</feature>
<protein>
    <recommendedName>
        <fullName evidence="4">Polysaccharide biosynthesis family protein</fullName>
    </recommendedName>
</protein>
<proteinExistence type="predicted"/>
<feature type="transmembrane region" description="Helical" evidence="1">
    <location>
        <begin position="159"/>
        <end position="181"/>
    </location>
</feature>
<evidence type="ECO:0008006" key="4">
    <source>
        <dbReference type="Google" id="ProtNLM"/>
    </source>
</evidence>
<comment type="caution">
    <text evidence="2">The sequence shown here is derived from an EMBL/GenBank/DDBJ whole genome shotgun (WGS) entry which is preliminary data.</text>
</comment>
<dbReference type="EMBL" id="JAUSXB010000001">
    <property type="protein sequence ID" value="MDQ0674007.1"/>
    <property type="molecule type" value="Genomic_DNA"/>
</dbReference>
<evidence type="ECO:0000256" key="1">
    <source>
        <dbReference type="SAM" id="Phobius"/>
    </source>
</evidence>
<dbReference type="Proteomes" id="UP001236806">
    <property type="component" value="Unassembled WGS sequence"/>
</dbReference>
<dbReference type="RefSeq" id="WP_306635300.1">
    <property type="nucleotide sequence ID" value="NZ_JAUSXB010000001.1"/>
</dbReference>
<feature type="transmembrane region" description="Helical" evidence="1">
    <location>
        <begin position="347"/>
        <end position="365"/>
    </location>
</feature>
<feature type="transmembrane region" description="Helical" evidence="1">
    <location>
        <begin position="315"/>
        <end position="335"/>
    </location>
</feature>
<name>A0ABU0PJ87_9MICC</name>
<sequence length="410" mass="42212">MIIGNALGRIFGQALLLLPNFLVSITAAHKLDTVALAAFFIAWTIESQWIAGVRAILVPAIVLRHGRPGLLAILGSLSGVALLPGGVMLLIALKGGVGMAGSIAVALTPLVLGTLDCARAILAKSADRRSRLLAVDASPMVGAAGFLACAYFAAIPYDLATAAFGLVVGSVFGLCLALVGLRHSSEEVDPLLQWLRSRRSLLLTGGQEWLVFAIVGLLSIGVINTLAGPEAVAGIRLAETLLAPLGVVVLAVPVVLAPVIQSLDSAGGKWPTPLKVTVGLLTGCGVVWVAVILLVPDAWLAFVVGSHVDEARLAAAGLGLGAIASLGAAVFSMVLKRRNELVRLRMVRWGELVIAVPCVAVGALMNGVASAAASISVLQVIGAISLVVAERASALRRAGRQTARRLERKV</sequence>
<accession>A0ABU0PJ87</accession>
<feature type="transmembrane region" description="Helical" evidence="1">
    <location>
        <begin position="99"/>
        <end position="121"/>
    </location>
</feature>
<keyword evidence="1" id="KW-1133">Transmembrane helix</keyword>
<feature type="transmembrane region" description="Helical" evidence="1">
    <location>
        <begin position="241"/>
        <end position="260"/>
    </location>
</feature>
<keyword evidence="1" id="KW-0472">Membrane</keyword>
<feature type="transmembrane region" description="Helical" evidence="1">
    <location>
        <begin position="201"/>
        <end position="221"/>
    </location>
</feature>